<dbReference type="Pfam" id="PF01381">
    <property type="entry name" value="HTH_3"/>
    <property type="match status" value="1"/>
</dbReference>
<dbReference type="Gene3D" id="1.10.260.40">
    <property type="entry name" value="lambda repressor-like DNA-binding domains"/>
    <property type="match status" value="1"/>
</dbReference>
<protein>
    <submittedName>
        <fullName evidence="2">DUF2083 domain-containing protein</fullName>
    </submittedName>
</protein>
<dbReference type="InterPro" id="IPR018653">
    <property type="entry name" value="ScfR_C"/>
</dbReference>
<gene>
    <name evidence="2" type="ORF">IV417_14720</name>
</gene>
<evidence type="ECO:0000313" key="3">
    <source>
        <dbReference type="Proteomes" id="UP001315686"/>
    </source>
</evidence>
<keyword evidence="3" id="KW-1185">Reference proteome</keyword>
<organism evidence="2 3">
    <name type="scientific">Harenicola maris</name>
    <dbReference type="NCBI Taxonomy" id="2841044"/>
    <lineage>
        <taxon>Bacteria</taxon>
        <taxon>Pseudomonadati</taxon>
        <taxon>Pseudomonadota</taxon>
        <taxon>Alphaproteobacteria</taxon>
        <taxon>Rhodobacterales</taxon>
        <taxon>Paracoccaceae</taxon>
        <taxon>Harenicola</taxon>
    </lineage>
</organism>
<dbReference type="GO" id="GO:0003677">
    <property type="term" value="F:DNA binding"/>
    <property type="evidence" value="ECO:0007669"/>
    <property type="project" value="InterPro"/>
</dbReference>
<sequence length="433" mass="45937">MPATALTGSRIRARRIALALKQGDVAAQAGISPSYLNLIEHNRRRIGGRLLNDIARALRCDATALAEGADATLLDALREAAATHPDAAEAGDMEALEDFAGRFPGWARRLAASHARAEGAARQVDALTDRLAHDPELSAALHEVLSTVTAIHSAASILVETKDIDPEWQARFQRNLAEDSARLTQSAETLVRYLDATEAEDQGALSPQEEMDAFLGAANYHFPPLERAVKPSPRSILASGPPLSEAAQSLLTAHLARYAREAAAMPLADFTAALKTHGPDPSALATAFTVPLAAVLRRFASLPPDLLSAGTGLVSCDGAGALTLRKEAEGFPLPRFGAACPLWPLYQALSRPMTPIRAALVTGRQTPRRFTAYAICEPLSAGFDGPQVLEATMLILPQTLAPLPNAQETRVGPACRICASPDCPARREPSVMA</sequence>
<dbReference type="InterPro" id="IPR001387">
    <property type="entry name" value="Cro/C1-type_HTH"/>
</dbReference>
<dbReference type="AlphaFoldDB" id="A0AAP2CU89"/>
<comment type="caution">
    <text evidence="2">The sequence shown here is derived from an EMBL/GenBank/DDBJ whole genome shotgun (WGS) entry which is preliminary data.</text>
</comment>
<accession>A0AAP2CU89</accession>
<dbReference type="RefSeq" id="WP_327794865.1">
    <property type="nucleotide sequence ID" value="NZ_JADQAZ010000003.1"/>
</dbReference>
<dbReference type="SUPFAM" id="SSF47413">
    <property type="entry name" value="lambda repressor-like DNA-binding domains"/>
    <property type="match status" value="1"/>
</dbReference>
<dbReference type="PROSITE" id="PS50943">
    <property type="entry name" value="HTH_CROC1"/>
    <property type="match status" value="1"/>
</dbReference>
<reference evidence="2 3" key="1">
    <citation type="journal article" date="2021" name="Arch. Microbiol.">
        <title>Harenicola maris gen. nov., sp. nov. isolated from the Sea of Japan shallow sediments.</title>
        <authorList>
            <person name="Romanenko L.A."/>
            <person name="Kurilenko V.V."/>
            <person name="Chernysheva N.Y."/>
            <person name="Tekutyeva L.A."/>
            <person name="Velansky P.V."/>
            <person name="Svetashev V.I."/>
            <person name="Isaeva M.P."/>
        </authorList>
    </citation>
    <scope>NUCLEOTIDE SEQUENCE [LARGE SCALE GENOMIC DNA]</scope>
    <source>
        <strain evidence="2 3">KMM 3653</strain>
    </source>
</reference>
<dbReference type="CDD" id="cd00093">
    <property type="entry name" value="HTH_XRE"/>
    <property type="match status" value="1"/>
</dbReference>
<proteinExistence type="predicted"/>
<name>A0AAP2CU89_9RHOB</name>
<dbReference type="SMART" id="SM00530">
    <property type="entry name" value="HTH_XRE"/>
    <property type="match status" value="1"/>
</dbReference>
<evidence type="ECO:0000313" key="2">
    <source>
        <dbReference type="EMBL" id="MBT0958641.1"/>
    </source>
</evidence>
<dbReference type="EMBL" id="JADQAZ010000003">
    <property type="protein sequence ID" value="MBT0958641.1"/>
    <property type="molecule type" value="Genomic_DNA"/>
</dbReference>
<dbReference type="Proteomes" id="UP001315686">
    <property type="component" value="Unassembled WGS sequence"/>
</dbReference>
<dbReference type="InterPro" id="IPR010982">
    <property type="entry name" value="Lambda_DNA-bd_dom_sf"/>
</dbReference>
<dbReference type="Pfam" id="PF09856">
    <property type="entry name" value="ScfRs"/>
    <property type="match status" value="1"/>
</dbReference>
<evidence type="ECO:0000259" key="1">
    <source>
        <dbReference type="PROSITE" id="PS50943"/>
    </source>
</evidence>
<feature type="domain" description="HTH cro/C1-type" evidence="1">
    <location>
        <begin position="11"/>
        <end position="65"/>
    </location>
</feature>